<feature type="transmembrane region" description="Helical" evidence="10">
    <location>
        <begin position="133"/>
        <end position="150"/>
    </location>
</feature>
<keyword evidence="9" id="KW-0511">Multifunctional enzyme</keyword>
<keyword evidence="3" id="KW-1003">Cell membrane</keyword>
<evidence type="ECO:0000256" key="5">
    <source>
        <dbReference type="ARBA" id="ARBA00022692"/>
    </source>
</evidence>
<evidence type="ECO:0000256" key="7">
    <source>
        <dbReference type="ARBA" id="ARBA00023136"/>
    </source>
</evidence>
<dbReference type="RefSeq" id="WP_167018688.1">
    <property type="nucleotide sequence ID" value="NZ_VWXF01000018.1"/>
</dbReference>
<evidence type="ECO:0000256" key="1">
    <source>
        <dbReference type="ARBA" id="ARBA00004429"/>
    </source>
</evidence>
<dbReference type="EMBL" id="VWXF01000018">
    <property type="protein sequence ID" value="NIF24688.1"/>
    <property type="molecule type" value="Genomic_DNA"/>
</dbReference>
<keyword evidence="9" id="KW-0489">Methyltransferase</keyword>
<evidence type="ECO:0000259" key="12">
    <source>
        <dbReference type="Pfam" id="PF06750"/>
    </source>
</evidence>
<comment type="caution">
    <text evidence="13">The sequence shown here is derived from an EMBL/GenBank/DDBJ whole genome shotgun (WGS) entry which is preliminary data.</text>
</comment>
<dbReference type="EC" id="3.4.23.43" evidence="9"/>
<keyword evidence="9" id="KW-0808">Transferase</keyword>
<feature type="transmembrane region" description="Helical" evidence="10">
    <location>
        <begin position="7"/>
        <end position="27"/>
    </location>
</feature>
<feature type="transmembrane region" description="Helical" evidence="10">
    <location>
        <begin position="102"/>
        <end position="121"/>
    </location>
</feature>
<keyword evidence="6 10" id="KW-1133">Transmembrane helix</keyword>
<dbReference type="Proteomes" id="UP001515683">
    <property type="component" value="Unassembled WGS sequence"/>
</dbReference>
<dbReference type="Gene3D" id="1.20.120.1220">
    <property type="match status" value="1"/>
</dbReference>
<keyword evidence="9" id="KW-0645">Protease</keyword>
<feature type="domain" description="Prepilin peptidase A24 N-terminal" evidence="12">
    <location>
        <begin position="11"/>
        <end position="97"/>
    </location>
</feature>
<protein>
    <recommendedName>
        <fullName evidence="9">Prepilin leader peptidase/N-methyltransferase</fullName>
        <ecNumber evidence="9">2.1.1.-</ecNumber>
        <ecNumber evidence="9">3.4.23.43</ecNumber>
    </recommendedName>
</protein>
<gene>
    <name evidence="13" type="ORF">F3J40_24245</name>
</gene>
<evidence type="ECO:0000256" key="3">
    <source>
        <dbReference type="ARBA" id="ARBA00022475"/>
    </source>
</evidence>
<keyword evidence="7 10" id="KW-0472">Membrane</keyword>
<evidence type="ECO:0000313" key="14">
    <source>
        <dbReference type="Proteomes" id="UP001515683"/>
    </source>
</evidence>
<keyword evidence="5 9" id="KW-0812">Transmembrane</keyword>
<feature type="transmembrane region" description="Helical" evidence="10">
    <location>
        <begin position="156"/>
        <end position="176"/>
    </location>
</feature>
<sequence>MLLIIDIVLLITGAAFGSFIMLASSRYTPSVLPEHWLYTASLPASRCDDCQQVLRWFELVPVISWLCLAGRCRYCCQRIPAALPLTEIFCALLFVTLPALGFQPSAIALLIVASALLLLLSRIDLRWQLLPDVLTYPLLWLGLVFSLLTSDLPSPTSAILGALVGYLSLWLIARFYRLIRGVHGLGYGDMKLFAALGAWNGVECLGLIAVIAAIGALLSHAMSLLAGRKCNHYSPQPFGPWLAVAGSITFFWQQLVTPLP</sequence>
<evidence type="ECO:0000259" key="11">
    <source>
        <dbReference type="Pfam" id="PF01478"/>
    </source>
</evidence>
<comment type="function">
    <text evidence="9">Plays an essential role in type IV pili and type II pseudopili formation by proteolytically removing the leader sequence from substrate proteins and subsequently monomethylating the alpha-amino group of the newly exposed N-terminal phenylalanine.</text>
</comment>
<name>A0ABX0RIY8_9GAMM</name>
<evidence type="ECO:0000256" key="9">
    <source>
        <dbReference type="RuleBase" id="RU003794"/>
    </source>
</evidence>
<evidence type="ECO:0000256" key="6">
    <source>
        <dbReference type="ARBA" id="ARBA00022989"/>
    </source>
</evidence>
<dbReference type="Pfam" id="PF01478">
    <property type="entry name" value="Peptidase_A24"/>
    <property type="match status" value="1"/>
</dbReference>
<proteinExistence type="inferred from homology"/>
<reference evidence="13 14" key="1">
    <citation type="journal article" date="2019" name="bioRxiv">
        <title>Bacteria contribute to plant secondary compound degradation in a generalist herbivore system.</title>
        <authorList>
            <person name="Francoeur C.B."/>
            <person name="Khadempour L."/>
            <person name="Moreira-Soto R.D."/>
            <person name="Gotting K."/>
            <person name="Book A.J."/>
            <person name="Pinto-Tomas A.A."/>
            <person name="Keefover-Ring K."/>
            <person name="Currie C.R."/>
        </authorList>
    </citation>
    <scope>NUCLEOTIDE SEQUENCE [LARGE SCALE GENOMIC DNA]</scope>
    <source>
        <strain evidence="13">Acro-835</strain>
    </source>
</reference>
<organism evidence="13 14">
    <name type="scientific">Candidatus Pantoea multigeneris</name>
    <dbReference type="NCBI Taxonomy" id="2608357"/>
    <lineage>
        <taxon>Bacteria</taxon>
        <taxon>Pseudomonadati</taxon>
        <taxon>Pseudomonadota</taxon>
        <taxon>Gammaproteobacteria</taxon>
        <taxon>Enterobacterales</taxon>
        <taxon>Erwiniaceae</taxon>
        <taxon>Pantoea</taxon>
    </lineage>
</organism>
<dbReference type="InterPro" id="IPR000045">
    <property type="entry name" value="Prepilin_IV_endopep_pep"/>
</dbReference>
<comment type="similarity">
    <text evidence="2 8">Belongs to the peptidase A24 family.</text>
</comment>
<comment type="subcellular location">
    <subcellularLocation>
        <location evidence="1">Cell inner membrane</location>
        <topology evidence="1">Multi-pass membrane protein</topology>
    </subcellularLocation>
    <subcellularLocation>
        <location evidence="9">Cell membrane</location>
        <topology evidence="9">Multi-pass membrane protein</topology>
    </subcellularLocation>
</comment>
<dbReference type="InterPro" id="IPR050882">
    <property type="entry name" value="Prepilin_peptidase/N-MTase"/>
</dbReference>
<accession>A0ABX0RIY8</accession>
<dbReference type="PRINTS" id="PR00864">
    <property type="entry name" value="PREPILNPTASE"/>
</dbReference>
<keyword evidence="9" id="KW-0378">Hydrolase</keyword>
<dbReference type="PANTHER" id="PTHR30487:SF0">
    <property type="entry name" value="PREPILIN LEADER PEPTIDASE_N-METHYLTRANSFERASE-RELATED"/>
    <property type="match status" value="1"/>
</dbReference>
<dbReference type="EC" id="2.1.1.-" evidence="9"/>
<evidence type="ECO:0000256" key="8">
    <source>
        <dbReference type="RuleBase" id="RU003793"/>
    </source>
</evidence>
<dbReference type="Pfam" id="PF06750">
    <property type="entry name" value="A24_N_bact"/>
    <property type="match status" value="1"/>
</dbReference>
<keyword evidence="14" id="KW-1185">Reference proteome</keyword>
<dbReference type="PANTHER" id="PTHR30487">
    <property type="entry name" value="TYPE 4 PREPILIN-LIKE PROTEINS LEADER PEPTIDE-PROCESSING ENZYME"/>
    <property type="match status" value="1"/>
</dbReference>
<evidence type="ECO:0000256" key="2">
    <source>
        <dbReference type="ARBA" id="ARBA00005801"/>
    </source>
</evidence>
<evidence type="ECO:0000256" key="4">
    <source>
        <dbReference type="ARBA" id="ARBA00022519"/>
    </source>
</evidence>
<evidence type="ECO:0000256" key="10">
    <source>
        <dbReference type="SAM" id="Phobius"/>
    </source>
</evidence>
<comment type="catalytic activity">
    <reaction evidence="9">
        <text>Typically cleaves a -Gly-|-Phe- bond to release an N-terminal, basic peptide of 5-8 residues from type IV prepilin, and then N-methylates the new N-terminal amino group, the methyl donor being S-adenosyl-L-methionine.</text>
        <dbReference type="EC" id="3.4.23.43"/>
    </reaction>
</comment>
<feature type="transmembrane region" description="Helical" evidence="10">
    <location>
        <begin position="197"/>
        <end position="218"/>
    </location>
</feature>
<feature type="domain" description="Prepilin type IV endopeptidase peptidase" evidence="11">
    <location>
        <begin position="112"/>
        <end position="216"/>
    </location>
</feature>
<dbReference type="InterPro" id="IPR010627">
    <property type="entry name" value="Prepilin_pept_A24_N"/>
</dbReference>
<keyword evidence="4" id="KW-0997">Cell inner membrane</keyword>
<evidence type="ECO:0000313" key="13">
    <source>
        <dbReference type="EMBL" id="NIF24688.1"/>
    </source>
</evidence>
<dbReference type="InterPro" id="IPR014032">
    <property type="entry name" value="Peptidase_A24A_bac"/>
</dbReference>